<proteinExistence type="predicted"/>
<evidence type="ECO:0000313" key="3">
    <source>
        <dbReference type="Proteomes" id="UP000699042"/>
    </source>
</evidence>
<sequence>MQLPSILSVILPMALVGQAAAQKSYRRAFANNNLSNAGCRGIEGLCTTACPRQCGADFVLQSVNEAGGKCGCFCKK</sequence>
<organism evidence="2 3">
    <name type="scientific">Colletotrichum scovillei</name>
    <dbReference type="NCBI Taxonomy" id="1209932"/>
    <lineage>
        <taxon>Eukaryota</taxon>
        <taxon>Fungi</taxon>
        <taxon>Dikarya</taxon>
        <taxon>Ascomycota</taxon>
        <taxon>Pezizomycotina</taxon>
        <taxon>Sordariomycetes</taxon>
        <taxon>Hypocreomycetidae</taxon>
        <taxon>Glomerellales</taxon>
        <taxon>Glomerellaceae</taxon>
        <taxon>Colletotrichum</taxon>
        <taxon>Colletotrichum acutatum species complex</taxon>
    </lineage>
</organism>
<keyword evidence="1" id="KW-0732">Signal</keyword>
<feature type="signal peptide" evidence="1">
    <location>
        <begin position="1"/>
        <end position="21"/>
    </location>
</feature>
<gene>
    <name evidence="2" type="ORF">JMJ77_008382</name>
</gene>
<dbReference type="EMBL" id="JAESDN010000002">
    <property type="protein sequence ID" value="KAG7055931.1"/>
    <property type="molecule type" value="Genomic_DNA"/>
</dbReference>
<feature type="chain" id="PRO_5040468360" evidence="1">
    <location>
        <begin position="22"/>
        <end position="76"/>
    </location>
</feature>
<evidence type="ECO:0000256" key="1">
    <source>
        <dbReference type="SAM" id="SignalP"/>
    </source>
</evidence>
<protein>
    <submittedName>
        <fullName evidence="2">Uncharacterized protein</fullName>
    </submittedName>
</protein>
<accession>A0A9P7UHG2</accession>
<name>A0A9P7UHG2_9PEZI</name>
<dbReference type="AlphaFoldDB" id="A0A9P7UHG2"/>
<evidence type="ECO:0000313" key="2">
    <source>
        <dbReference type="EMBL" id="KAG7055931.1"/>
    </source>
</evidence>
<keyword evidence="3" id="KW-1185">Reference proteome</keyword>
<dbReference type="Proteomes" id="UP000699042">
    <property type="component" value="Unassembled WGS sequence"/>
</dbReference>
<reference evidence="2" key="1">
    <citation type="submission" date="2021-05" db="EMBL/GenBank/DDBJ databases">
        <title>Comparative genomics of three Colletotrichum scovillei strains and genetic complementation revealed genes involved fungal growth and virulence on chili pepper.</title>
        <authorList>
            <person name="Hsieh D.-K."/>
            <person name="Chuang S.-C."/>
            <person name="Chen C.-Y."/>
            <person name="Chao Y.-T."/>
            <person name="Lu M.-Y.J."/>
            <person name="Lee M.-H."/>
            <person name="Shih M.-C."/>
        </authorList>
    </citation>
    <scope>NUCLEOTIDE SEQUENCE</scope>
    <source>
        <strain evidence="2">Coll-153</strain>
    </source>
</reference>
<comment type="caution">
    <text evidence="2">The sequence shown here is derived from an EMBL/GenBank/DDBJ whole genome shotgun (WGS) entry which is preliminary data.</text>
</comment>